<dbReference type="EMBL" id="SPHZ02000012">
    <property type="protein sequence ID" value="KAF0890144.1"/>
    <property type="molecule type" value="Genomic_DNA"/>
</dbReference>
<dbReference type="Proteomes" id="UP000479710">
    <property type="component" value="Unassembled WGS sequence"/>
</dbReference>
<keyword evidence="3" id="KW-1185">Reference proteome</keyword>
<dbReference type="PANTHER" id="PTHR31966:SF3">
    <property type="entry name" value="OS05G0501700 PROTEIN"/>
    <property type="match status" value="1"/>
</dbReference>
<evidence type="ECO:0000313" key="2">
    <source>
        <dbReference type="EMBL" id="KAF0890144.1"/>
    </source>
</evidence>
<accession>A0A6G1BQU8</accession>
<evidence type="ECO:0000256" key="1">
    <source>
        <dbReference type="SAM" id="MobiDB-lite"/>
    </source>
</evidence>
<feature type="region of interest" description="Disordered" evidence="1">
    <location>
        <begin position="1"/>
        <end position="25"/>
    </location>
</feature>
<feature type="compositionally biased region" description="Basic residues" evidence="1">
    <location>
        <begin position="180"/>
        <end position="196"/>
    </location>
</feature>
<gene>
    <name evidence="2" type="ORF">E2562_038247</name>
</gene>
<feature type="region of interest" description="Disordered" evidence="1">
    <location>
        <begin position="168"/>
        <end position="196"/>
    </location>
</feature>
<evidence type="ECO:0000313" key="3">
    <source>
        <dbReference type="Proteomes" id="UP000479710"/>
    </source>
</evidence>
<comment type="caution">
    <text evidence="2">The sequence shown here is derived from an EMBL/GenBank/DDBJ whole genome shotgun (WGS) entry which is preliminary data.</text>
</comment>
<dbReference type="InterPro" id="IPR044162">
    <property type="entry name" value="PHOS32/34"/>
</dbReference>
<dbReference type="OrthoDB" id="843225at2759"/>
<reference evidence="2 3" key="1">
    <citation type="submission" date="2019-11" db="EMBL/GenBank/DDBJ databases">
        <title>Whole genome sequence of Oryza granulata.</title>
        <authorList>
            <person name="Li W."/>
        </authorList>
    </citation>
    <scope>NUCLEOTIDE SEQUENCE [LARGE SCALE GENOMIC DNA]</scope>
    <source>
        <strain evidence="3">cv. Menghai</strain>
        <tissue evidence="2">Leaf</tissue>
    </source>
</reference>
<dbReference type="AlphaFoldDB" id="A0A6G1BQU8"/>
<name>A0A6G1BQU8_9ORYZ</name>
<protein>
    <submittedName>
        <fullName evidence="2">Uncharacterized protein</fullName>
    </submittedName>
</protein>
<proteinExistence type="predicted"/>
<sequence length="196" mass="21723">MSEIEPQGVVETKTDNTGQVGTNGAEKFGEKYEYYGGNRPVRSQVGNASPDLVHCFYQDGSRIGRHLRPGEAVVLLHVGPTSVLYGADWGSIPVSIDDENAPDAQQANAVAKRDEPEEAKKKREEDFDAFTSTKAHDLAQPLVAAQIPFKIHIVKDHDMKERLCLEAERLGLSSPPPRRMTWRSRSSPRRSPSRST</sequence>
<organism evidence="2 3">
    <name type="scientific">Oryza meyeriana var. granulata</name>
    <dbReference type="NCBI Taxonomy" id="110450"/>
    <lineage>
        <taxon>Eukaryota</taxon>
        <taxon>Viridiplantae</taxon>
        <taxon>Streptophyta</taxon>
        <taxon>Embryophyta</taxon>
        <taxon>Tracheophyta</taxon>
        <taxon>Spermatophyta</taxon>
        <taxon>Magnoliopsida</taxon>
        <taxon>Liliopsida</taxon>
        <taxon>Poales</taxon>
        <taxon>Poaceae</taxon>
        <taxon>BOP clade</taxon>
        <taxon>Oryzoideae</taxon>
        <taxon>Oryzeae</taxon>
        <taxon>Oryzinae</taxon>
        <taxon>Oryza</taxon>
        <taxon>Oryza meyeriana</taxon>
    </lineage>
</organism>
<dbReference type="PANTHER" id="PTHR31966">
    <property type="entry name" value="OS01G0783500 PROTEIN"/>
    <property type="match status" value="1"/>
</dbReference>